<dbReference type="NCBIfam" id="TIGR01484">
    <property type="entry name" value="HAD-SF-IIB"/>
    <property type="match status" value="1"/>
</dbReference>
<dbReference type="EMBL" id="JAAITA010000005">
    <property type="protein sequence ID" value="NSJ85762.1"/>
    <property type="molecule type" value="Genomic_DNA"/>
</dbReference>
<dbReference type="InterPro" id="IPR000150">
    <property type="entry name" value="Cof"/>
</dbReference>
<dbReference type="Proteomes" id="UP000822142">
    <property type="component" value="Unassembled WGS sequence"/>
</dbReference>
<organism evidence="1 2">
    <name type="scientific">Blautia hansenii</name>
    <name type="common">Ruminococcus hansenii</name>
    <dbReference type="NCBI Taxonomy" id="1322"/>
    <lineage>
        <taxon>Bacteria</taxon>
        <taxon>Bacillati</taxon>
        <taxon>Bacillota</taxon>
        <taxon>Clostridia</taxon>
        <taxon>Lachnospirales</taxon>
        <taxon>Lachnospiraceae</taxon>
        <taxon>Blautia</taxon>
    </lineage>
</organism>
<dbReference type="InterPro" id="IPR036412">
    <property type="entry name" value="HAD-like_sf"/>
</dbReference>
<dbReference type="Gene3D" id="3.40.50.1000">
    <property type="entry name" value="HAD superfamily/HAD-like"/>
    <property type="match status" value="1"/>
</dbReference>
<dbReference type="InterPro" id="IPR006379">
    <property type="entry name" value="HAD-SF_hydro_IIB"/>
</dbReference>
<dbReference type="Gene3D" id="3.30.1240.10">
    <property type="match status" value="1"/>
</dbReference>
<dbReference type="GO" id="GO:0016787">
    <property type="term" value="F:hydrolase activity"/>
    <property type="evidence" value="ECO:0007669"/>
    <property type="project" value="UniProtKB-KW"/>
</dbReference>
<dbReference type="Pfam" id="PF08282">
    <property type="entry name" value="Hydrolase_3"/>
    <property type="match status" value="1"/>
</dbReference>
<dbReference type="SFLD" id="SFLDS00003">
    <property type="entry name" value="Haloacid_Dehalogenase"/>
    <property type="match status" value="1"/>
</dbReference>
<gene>
    <name evidence="1" type="ORF">G5A70_06175</name>
</gene>
<accession>A0ABX2I9G5</accession>
<dbReference type="PANTHER" id="PTHR10000">
    <property type="entry name" value="PHOSPHOSERINE PHOSPHATASE"/>
    <property type="match status" value="1"/>
</dbReference>
<sequence>MLKLIASDLDGTLLQNGVRTLSDTVIEQIKQLKEMGILFVAASGRQYTNLQRLFAPVCEDIAYVCENGALVVYKGKILHKNVFERELAEEMLHSILKKDRAELVVSGERTVYLQPKTEAFREYMINFVKNDTTVLPDIFQVPEEIIKISVYEENGAEAIAPYWKKAFGSRATVVTSGISWLDMMPLSADKGNGLRVLKKHLLLSDENCAAFGDNFNDLEMLQEVTYGFAVGEARKEVRETAGRVTDRVETVLEKVIKQGGNWYE</sequence>
<proteinExistence type="predicted"/>
<dbReference type="SFLD" id="SFLDG01140">
    <property type="entry name" value="C2.B:_Phosphomannomutase_and_P"/>
    <property type="match status" value="1"/>
</dbReference>
<keyword evidence="2" id="KW-1185">Reference proteome</keyword>
<evidence type="ECO:0000313" key="2">
    <source>
        <dbReference type="Proteomes" id="UP000822142"/>
    </source>
</evidence>
<name>A0ABX2I9G5_BLAHA</name>
<dbReference type="PANTHER" id="PTHR10000:SF53">
    <property type="entry name" value="5-AMINO-6-(5-PHOSPHO-D-RIBITYLAMINO)URACIL PHOSPHATASE YBJI-RELATED"/>
    <property type="match status" value="1"/>
</dbReference>
<keyword evidence="1" id="KW-0378">Hydrolase</keyword>
<dbReference type="InterPro" id="IPR023214">
    <property type="entry name" value="HAD_sf"/>
</dbReference>
<comment type="caution">
    <text evidence="1">The sequence shown here is derived from an EMBL/GenBank/DDBJ whole genome shotgun (WGS) entry which is preliminary data.</text>
</comment>
<dbReference type="RefSeq" id="WP_173748804.1">
    <property type="nucleotide sequence ID" value="NZ_JAAITA010000005.1"/>
</dbReference>
<dbReference type="NCBIfam" id="TIGR00099">
    <property type="entry name" value="Cof-subfamily"/>
    <property type="match status" value="1"/>
</dbReference>
<protein>
    <submittedName>
        <fullName evidence="1">HAD family hydrolase</fullName>
    </submittedName>
</protein>
<dbReference type="SUPFAM" id="SSF56784">
    <property type="entry name" value="HAD-like"/>
    <property type="match status" value="1"/>
</dbReference>
<evidence type="ECO:0000313" key="1">
    <source>
        <dbReference type="EMBL" id="NSJ85762.1"/>
    </source>
</evidence>
<reference evidence="1 2" key="1">
    <citation type="journal article" date="2020" name="Cell Host Microbe">
        <title>Functional and Genomic Variation between Human-Derived Isolates of Lachnospiraceae Reveals Inter- and Intra-Species Diversity.</title>
        <authorList>
            <person name="Sorbara M.T."/>
            <person name="Littmann E.R."/>
            <person name="Fontana E."/>
            <person name="Moody T.U."/>
            <person name="Kohout C.E."/>
            <person name="Gjonbalaj M."/>
            <person name="Eaton V."/>
            <person name="Seok R."/>
            <person name="Leiner I.M."/>
            <person name="Pamer E.G."/>
        </authorList>
    </citation>
    <scope>NUCLEOTIDE SEQUENCE [LARGE SCALE GENOMIC DNA]</scope>
    <source>
        <strain evidence="1 2">MSK.15.26</strain>
    </source>
</reference>